<accession>A4U316</accession>
<dbReference type="RefSeq" id="WP_106003209.1">
    <property type="nucleotide sequence ID" value="NZ_CP027527.1"/>
</dbReference>
<organism evidence="1">
    <name type="scientific">Magnetospirillum gryphiswaldense</name>
    <dbReference type="NCBI Taxonomy" id="55518"/>
    <lineage>
        <taxon>Bacteria</taxon>
        <taxon>Pseudomonadati</taxon>
        <taxon>Pseudomonadota</taxon>
        <taxon>Alphaproteobacteria</taxon>
        <taxon>Rhodospirillales</taxon>
        <taxon>Rhodospirillaceae</taxon>
        <taxon>Magnetospirillum</taxon>
    </lineage>
</organism>
<gene>
    <name evidence="1" type="ORF">MGR_2459</name>
</gene>
<dbReference type="EMBL" id="CU459003">
    <property type="protein sequence ID" value="CAM77273.1"/>
    <property type="molecule type" value="Genomic_DNA"/>
</dbReference>
<proteinExistence type="predicted"/>
<protein>
    <submittedName>
        <fullName evidence="1">Uncharacterized protein</fullName>
    </submittedName>
</protein>
<name>A4U316_9PROT</name>
<reference evidence="1" key="1">
    <citation type="journal article" date="2007" name="J. Bacteriol.">
        <title>Comparative genome analysis of four magnetotactic bacteria reveals a complex set of group-specific genes implicated in magnetosome biomineralization and function.</title>
        <authorList>
            <person name="Richter M."/>
            <person name="Kube M."/>
            <person name="Bazylinski D.A."/>
            <person name="Lombardot T."/>
            <person name="Gloeckner F.O."/>
            <person name="Reinhardt R."/>
            <person name="Schueler D."/>
        </authorList>
    </citation>
    <scope>NUCLEOTIDE SEQUENCE</scope>
    <source>
        <strain evidence="1">MSR-1</strain>
    </source>
</reference>
<sequence length="160" mass="18058">MTITLFLVTKPLRSANPAIGDLEKESLEFLCDGWELPIGTVDHIKGHHGVMSDYRPWLINYFVRFIVNEPHSIPIFLPAGHPGLALLGLHKGDGAFQWPRQFTGEELRNTIVQAVLAHEVHLHTTKLVSSLNIYDKAYAVSDVGFIENTLSKMQSEWRDL</sequence>
<evidence type="ECO:0000313" key="1">
    <source>
        <dbReference type="EMBL" id="CAM77273.1"/>
    </source>
</evidence>
<dbReference type="AlphaFoldDB" id="A4U316"/>